<dbReference type="PIRSF" id="PIRSF000137">
    <property type="entry name" value="Alcohol_oxidase"/>
    <property type="match status" value="1"/>
</dbReference>
<dbReference type="EMBL" id="QGMK01000326">
    <property type="protein sequence ID" value="TVY82378.1"/>
    <property type="molecule type" value="Genomic_DNA"/>
</dbReference>
<proteinExistence type="inferred from homology"/>
<dbReference type="SUPFAM" id="SSF54373">
    <property type="entry name" value="FAD-linked reductases, C-terminal domain"/>
    <property type="match status" value="1"/>
</dbReference>
<sequence>MAIYTELPSNLQESDVVIVGALVGGSAGCIIAARLADADPNLSVLVIEGGTNNFGEPLITNPGFLFVHTQPGNKFMRYLKGSKSRYLGGRETVVPCGGVLGGGSSVNLMLYSRAQRSDFDAWKTPGWSADELLPYLKRIETYHGEDEYGCHGHNGPIHVSGSRFRAPRLENDFINAVKKLDYPEVNDINDLETGNGVMRALRYVSPEGKRQDTAHTYIHPRLADGKHPNLHVLVESRVERVLFEGNRAVGVIYSPNPAFQPGTGSASRMVRARKLVVLSCGALGTPLLLERSGVGSPEIVRRAAVDLVADLPGVGRHYEDHHMMLYPYASSLGPDETLDALNAGRLDPGALIKENHKILGWNSVDAQCKLRPTKDDLATLGPAFQEAWNKEFRDLPDKPMMIMSLIACFPGDPSLVPAGQYFGIATFSLYPYSRGHLHITGPGLDDIPDFDLGFMSDPDDIDLKKHVWIYKKHREIIRRMSVYRGEVASGHPPFPAHSQAATIATDGPVENVKDIEYTAEDDAIIEEWIRGHVDTTWHSLGTCKMAPREDFGVVDSSLSVYDVENLKIADLSIPPSNVGANTNHTAMTIGEKAAGIFIKELALDKY</sequence>
<feature type="binding site" evidence="2">
    <location>
        <begin position="537"/>
        <end position="538"/>
    </location>
    <ligand>
        <name>FAD</name>
        <dbReference type="ChEBI" id="CHEBI:57692"/>
    </ligand>
</feature>
<feature type="binding site" evidence="2">
    <location>
        <position position="238"/>
    </location>
    <ligand>
        <name>FAD</name>
        <dbReference type="ChEBI" id="CHEBI:57692"/>
    </ligand>
</feature>
<dbReference type="Pfam" id="PF05199">
    <property type="entry name" value="GMC_oxred_C"/>
    <property type="match status" value="1"/>
</dbReference>
<dbReference type="AlphaFoldDB" id="A0A8T9C9N7"/>
<dbReference type="InterPro" id="IPR012132">
    <property type="entry name" value="GMC_OxRdtase"/>
</dbReference>
<comment type="caution">
    <text evidence="4">The sequence shown here is derived from an EMBL/GenBank/DDBJ whole genome shotgun (WGS) entry which is preliminary data.</text>
</comment>
<accession>A0A8T9C9N7</accession>
<comment type="cofactor">
    <cofactor evidence="2">
        <name>FAD</name>
        <dbReference type="ChEBI" id="CHEBI:57692"/>
    </cofactor>
</comment>
<dbReference type="InterPro" id="IPR007867">
    <property type="entry name" value="GMC_OxRtase_C"/>
</dbReference>
<evidence type="ECO:0000259" key="3">
    <source>
        <dbReference type="PROSITE" id="PS00624"/>
    </source>
</evidence>
<reference evidence="4 5" key="1">
    <citation type="submission" date="2018-05" db="EMBL/GenBank/DDBJ databases">
        <title>Genome sequencing and assembly of the regulated plant pathogen Lachnellula willkommii and related sister species for the development of diagnostic species identification markers.</title>
        <authorList>
            <person name="Giroux E."/>
            <person name="Bilodeau G."/>
        </authorList>
    </citation>
    <scope>NUCLEOTIDE SEQUENCE [LARGE SCALE GENOMIC DNA]</scope>
    <source>
        <strain evidence="4 5">CBS 268.59</strain>
    </source>
</reference>
<dbReference type="Pfam" id="PF00732">
    <property type="entry name" value="GMC_oxred_N"/>
    <property type="match status" value="1"/>
</dbReference>
<feature type="binding site" evidence="2">
    <location>
        <position position="99"/>
    </location>
    <ligand>
        <name>FAD</name>
        <dbReference type="ChEBI" id="CHEBI:57692"/>
    </ligand>
</feature>
<feature type="domain" description="Glucose-methanol-choline oxidoreductase N-terminal" evidence="3">
    <location>
        <begin position="281"/>
        <end position="295"/>
    </location>
</feature>
<evidence type="ECO:0000256" key="1">
    <source>
        <dbReference type="ARBA" id="ARBA00010790"/>
    </source>
</evidence>
<keyword evidence="2" id="KW-0285">Flavoprotein</keyword>
<dbReference type="OrthoDB" id="269227at2759"/>
<protein>
    <submittedName>
        <fullName evidence="4">Alcohol oxidase</fullName>
    </submittedName>
</protein>
<dbReference type="PANTHER" id="PTHR11552">
    <property type="entry name" value="GLUCOSE-METHANOL-CHOLINE GMC OXIDOREDUCTASE"/>
    <property type="match status" value="1"/>
</dbReference>
<evidence type="ECO:0000256" key="2">
    <source>
        <dbReference type="PIRSR" id="PIRSR000137-2"/>
    </source>
</evidence>
<dbReference type="Gene3D" id="3.30.560.10">
    <property type="entry name" value="Glucose Oxidase, domain 3"/>
    <property type="match status" value="1"/>
</dbReference>
<dbReference type="GO" id="GO:0050660">
    <property type="term" value="F:flavin adenine dinucleotide binding"/>
    <property type="evidence" value="ECO:0007669"/>
    <property type="project" value="InterPro"/>
</dbReference>
<dbReference type="SUPFAM" id="SSF51905">
    <property type="entry name" value="FAD/NAD(P)-binding domain"/>
    <property type="match status" value="1"/>
</dbReference>
<comment type="similarity">
    <text evidence="1">Belongs to the GMC oxidoreductase family.</text>
</comment>
<dbReference type="GO" id="GO:0016614">
    <property type="term" value="F:oxidoreductase activity, acting on CH-OH group of donors"/>
    <property type="evidence" value="ECO:0007669"/>
    <property type="project" value="InterPro"/>
</dbReference>
<name>A0A8T9C9N7_9HELO</name>
<dbReference type="Proteomes" id="UP000469558">
    <property type="component" value="Unassembled WGS sequence"/>
</dbReference>
<keyword evidence="5" id="KW-1185">Reference proteome</keyword>
<organism evidence="4 5">
    <name type="scientific">Lachnellula suecica</name>
    <dbReference type="NCBI Taxonomy" id="602035"/>
    <lineage>
        <taxon>Eukaryota</taxon>
        <taxon>Fungi</taxon>
        <taxon>Dikarya</taxon>
        <taxon>Ascomycota</taxon>
        <taxon>Pezizomycotina</taxon>
        <taxon>Leotiomycetes</taxon>
        <taxon>Helotiales</taxon>
        <taxon>Lachnaceae</taxon>
        <taxon>Lachnellula</taxon>
    </lineage>
</organism>
<dbReference type="InterPro" id="IPR036188">
    <property type="entry name" value="FAD/NAD-bd_sf"/>
</dbReference>
<evidence type="ECO:0000313" key="4">
    <source>
        <dbReference type="EMBL" id="TVY82378.1"/>
    </source>
</evidence>
<dbReference type="InterPro" id="IPR000172">
    <property type="entry name" value="GMC_OxRdtase_N"/>
</dbReference>
<dbReference type="PANTHER" id="PTHR11552:SF78">
    <property type="entry name" value="GLUCOSE-METHANOL-CHOLINE OXIDOREDUCTASE N-TERMINAL DOMAIN-CONTAINING PROTEIN"/>
    <property type="match status" value="1"/>
</dbReference>
<keyword evidence="2" id="KW-0274">FAD</keyword>
<gene>
    <name evidence="4" type="primary">AOD1_2</name>
    <name evidence="4" type="ORF">LSUE1_G002698</name>
</gene>
<evidence type="ECO:0000313" key="5">
    <source>
        <dbReference type="Proteomes" id="UP000469558"/>
    </source>
</evidence>
<dbReference type="PROSITE" id="PS00624">
    <property type="entry name" value="GMC_OXRED_2"/>
    <property type="match status" value="1"/>
</dbReference>
<dbReference type="Gene3D" id="3.50.50.60">
    <property type="entry name" value="FAD/NAD(P)-binding domain"/>
    <property type="match status" value="1"/>
</dbReference>